<dbReference type="Proteomes" id="UP000217790">
    <property type="component" value="Unassembled WGS sequence"/>
</dbReference>
<organism evidence="1 2">
    <name type="scientific">Armillaria gallica</name>
    <name type="common">Bulbous honey fungus</name>
    <name type="synonym">Armillaria bulbosa</name>
    <dbReference type="NCBI Taxonomy" id="47427"/>
    <lineage>
        <taxon>Eukaryota</taxon>
        <taxon>Fungi</taxon>
        <taxon>Dikarya</taxon>
        <taxon>Basidiomycota</taxon>
        <taxon>Agaricomycotina</taxon>
        <taxon>Agaricomycetes</taxon>
        <taxon>Agaricomycetidae</taxon>
        <taxon>Agaricales</taxon>
        <taxon>Marasmiineae</taxon>
        <taxon>Physalacriaceae</taxon>
        <taxon>Armillaria</taxon>
    </lineage>
</organism>
<dbReference type="AlphaFoldDB" id="A0A2H3DBI2"/>
<evidence type="ECO:0000313" key="1">
    <source>
        <dbReference type="EMBL" id="PBK88228.1"/>
    </source>
</evidence>
<keyword evidence="2" id="KW-1185">Reference proteome</keyword>
<dbReference type="EMBL" id="KZ293674">
    <property type="protein sequence ID" value="PBK88228.1"/>
    <property type="molecule type" value="Genomic_DNA"/>
</dbReference>
<reference evidence="2" key="1">
    <citation type="journal article" date="2017" name="Nat. Ecol. Evol.">
        <title>Genome expansion and lineage-specific genetic innovations in the forest pathogenic fungi Armillaria.</title>
        <authorList>
            <person name="Sipos G."/>
            <person name="Prasanna A.N."/>
            <person name="Walter M.C."/>
            <person name="O'Connor E."/>
            <person name="Balint B."/>
            <person name="Krizsan K."/>
            <person name="Kiss B."/>
            <person name="Hess J."/>
            <person name="Varga T."/>
            <person name="Slot J."/>
            <person name="Riley R."/>
            <person name="Boka B."/>
            <person name="Rigling D."/>
            <person name="Barry K."/>
            <person name="Lee J."/>
            <person name="Mihaltcheva S."/>
            <person name="LaButti K."/>
            <person name="Lipzen A."/>
            <person name="Waldron R."/>
            <person name="Moloney N.M."/>
            <person name="Sperisen C."/>
            <person name="Kredics L."/>
            <person name="Vagvoelgyi C."/>
            <person name="Patrignani A."/>
            <person name="Fitzpatrick D."/>
            <person name="Nagy I."/>
            <person name="Doyle S."/>
            <person name="Anderson J.B."/>
            <person name="Grigoriev I.V."/>
            <person name="Gueldener U."/>
            <person name="Muensterkoetter M."/>
            <person name="Nagy L.G."/>
        </authorList>
    </citation>
    <scope>NUCLEOTIDE SEQUENCE [LARGE SCALE GENOMIC DNA]</scope>
    <source>
        <strain evidence="2">Ar21-2</strain>
    </source>
</reference>
<gene>
    <name evidence="1" type="ORF">ARMGADRAFT_1034193</name>
</gene>
<dbReference type="InParanoid" id="A0A2H3DBI2"/>
<accession>A0A2H3DBI2</accession>
<evidence type="ECO:0000313" key="2">
    <source>
        <dbReference type="Proteomes" id="UP000217790"/>
    </source>
</evidence>
<proteinExistence type="predicted"/>
<protein>
    <submittedName>
        <fullName evidence="1">Uncharacterized protein</fullName>
    </submittedName>
</protein>
<name>A0A2H3DBI2_ARMGA</name>
<sequence length="162" mass="18081">MTRQYAITRHPLQRGGDLIVSCNFKVAERSSVGLPNDKGEKAYAMNRKATLRTRETDFFVRNQLLLRSGLEFEGAKSLVHTKIGTVGRSAEIKQASRKIFRSMSDAYQGASEESHGSIRVIHIGIRGIHKLVTETLTENESKAKGWNNDQEWECGGKTTCSP</sequence>